<comment type="subcellular location">
    <subcellularLocation>
        <location evidence="1">Cell envelope</location>
    </subcellularLocation>
</comment>
<dbReference type="Pfam" id="PF09375">
    <property type="entry name" value="Peptidase_M75"/>
    <property type="match status" value="1"/>
</dbReference>
<keyword evidence="2 3" id="KW-0732">Signal</keyword>
<feature type="signal peptide" evidence="3">
    <location>
        <begin position="1"/>
        <end position="23"/>
    </location>
</feature>
<reference evidence="5 6" key="1">
    <citation type="submission" date="2019-04" db="EMBL/GenBank/DDBJ databases">
        <authorList>
            <person name="Li Y."/>
            <person name="Wang J."/>
        </authorList>
    </citation>
    <scope>NUCLEOTIDE SEQUENCE [LARGE SCALE GENOMIC DNA]</scope>
    <source>
        <strain evidence="5 6">DSM 14668</strain>
    </source>
</reference>
<evidence type="ECO:0000256" key="1">
    <source>
        <dbReference type="ARBA" id="ARBA00004196"/>
    </source>
</evidence>
<dbReference type="Proteomes" id="UP000309215">
    <property type="component" value="Unassembled WGS sequence"/>
</dbReference>
<feature type="domain" description="Imelysin-like" evidence="4">
    <location>
        <begin position="50"/>
        <end position="354"/>
    </location>
</feature>
<gene>
    <name evidence="5" type="ORF">E8A74_44340</name>
</gene>
<dbReference type="RefSeq" id="WP_136935216.1">
    <property type="nucleotide sequence ID" value="NZ_SSMQ01000082.1"/>
</dbReference>
<keyword evidence="6" id="KW-1185">Reference proteome</keyword>
<evidence type="ECO:0000256" key="2">
    <source>
        <dbReference type="ARBA" id="ARBA00022729"/>
    </source>
</evidence>
<evidence type="ECO:0000313" key="5">
    <source>
        <dbReference type="EMBL" id="TKC97142.1"/>
    </source>
</evidence>
<dbReference type="InterPro" id="IPR018976">
    <property type="entry name" value="Imelysin-like"/>
</dbReference>
<proteinExistence type="predicted"/>
<evidence type="ECO:0000256" key="3">
    <source>
        <dbReference type="SAM" id="SignalP"/>
    </source>
</evidence>
<comment type="caution">
    <text evidence="5">The sequence shown here is derived from an EMBL/GenBank/DDBJ whole genome shotgun (WGS) entry which is preliminary data.</text>
</comment>
<dbReference type="GO" id="GO:0030313">
    <property type="term" value="C:cell envelope"/>
    <property type="evidence" value="ECO:0007669"/>
    <property type="project" value="UniProtKB-SubCell"/>
</dbReference>
<dbReference type="EMBL" id="SSMQ01000082">
    <property type="protein sequence ID" value="TKC97142.1"/>
    <property type="molecule type" value="Genomic_DNA"/>
</dbReference>
<accession>A0A4U1IS73</accession>
<dbReference type="CDD" id="cd14659">
    <property type="entry name" value="Imelysin-like_IPPA"/>
    <property type="match status" value="1"/>
</dbReference>
<dbReference type="AlphaFoldDB" id="A0A4U1IS73"/>
<feature type="chain" id="PRO_5020481574" description="Imelysin-like domain-containing protein" evidence="3">
    <location>
        <begin position="24"/>
        <end position="379"/>
    </location>
</feature>
<evidence type="ECO:0000313" key="6">
    <source>
        <dbReference type="Proteomes" id="UP000309215"/>
    </source>
</evidence>
<dbReference type="Gene3D" id="1.20.1420.20">
    <property type="entry name" value="M75 peptidase, HXXE motif"/>
    <property type="match status" value="1"/>
</dbReference>
<sequence>MSLSPPAFPSRSVLGLTVTLALAAASCGTPTADDTAQRAVMNDLAHEVMLPIYDELEQGALPLPPAVAAFCDGPTEATLTAAQAAWRAARVPWKHAEAFRFGPVEDLRIGSAIDFWPARTDSIESAITAAPEPVTTAHIASLGVSTKGLPALEFLLFDPAGGNAAVLASLGGADAAGKKRCAYARALADAIAADTTTAQEAWSLEGGAFVNQVAKAGSGSTLFLTGQDGIARVVNLLIAAMIAVSENRVSRPLGIVSGTGPDPTLVESRFSDDSIEDLLGTLRGVEDVYLGRHGDRSGRGISELVAARSPAIDSSVKKALADAMAATSAVPAPLRTAITDHPAAVTKAQDALRVVRRLLSTDVASVLGVAVTLSDNDGD</sequence>
<dbReference type="InterPro" id="IPR038352">
    <property type="entry name" value="Imelysin_sf"/>
</dbReference>
<dbReference type="InterPro" id="IPR034984">
    <property type="entry name" value="Imelysin-like_IPPA"/>
</dbReference>
<organism evidence="5 6">
    <name type="scientific">Polyangium fumosum</name>
    <dbReference type="NCBI Taxonomy" id="889272"/>
    <lineage>
        <taxon>Bacteria</taxon>
        <taxon>Pseudomonadati</taxon>
        <taxon>Myxococcota</taxon>
        <taxon>Polyangia</taxon>
        <taxon>Polyangiales</taxon>
        <taxon>Polyangiaceae</taxon>
        <taxon>Polyangium</taxon>
    </lineage>
</organism>
<dbReference type="OrthoDB" id="8591749at2"/>
<name>A0A4U1IS73_9BACT</name>
<protein>
    <recommendedName>
        <fullName evidence="4">Imelysin-like domain-containing protein</fullName>
    </recommendedName>
</protein>
<evidence type="ECO:0000259" key="4">
    <source>
        <dbReference type="Pfam" id="PF09375"/>
    </source>
</evidence>